<evidence type="ECO:0000313" key="1">
    <source>
        <dbReference type="EMBL" id="MPC12693.1"/>
    </source>
</evidence>
<gene>
    <name evidence="1" type="ORF">E2C01_005397</name>
</gene>
<comment type="caution">
    <text evidence="1">The sequence shown here is derived from an EMBL/GenBank/DDBJ whole genome shotgun (WGS) entry which is preliminary data.</text>
</comment>
<sequence>MLSPLVLSPRLLPSSLVIAIVPIVFMSCTASISEFLAVSSASSLSFSLMTLSLRSKSSLVSISSFITCSSGISSSCCCLTGSCSICSSSSSSSSSLLSAEDFWPGYLPQSSISSSSCSSALSVGLRETALRLTFSSSEYGTSLSLLFSLSWLESRLLAASVSCDGDLLPLFLCRRASGVWVGTSFSVSVPCVAEEVPDSLLPRRMPPALSVEAMDDVSSSAGQTFNTSKMFISPDTNNQKPHCTLLPETAVGRQEQYLSEQRGGREPWTGDGPFEAWDPCSLAALSLSGQDLKG</sequence>
<dbReference type="EMBL" id="VSRR010000231">
    <property type="protein sequence ID" value="MPC12693.1"/>
    <property type="molecule type" value="Genomic_DNA"/>
</dbReference>
<accession>A0A5B7CZ29</accession>
<name>A0A5B7CZ29_PORTR</name>
<reference evidence="1 2" key="1">
    <citation type="submission" date="2019-05" db="EMBL/GenBank/DDBJ databases">
        <title>Another draft genome of Portunus trituberculatus and its Hox gene families provides insights of decapod evolution.</title>
        <authorList>
            <person name="Jeong J.-H."/>
            <person name="Song I."/>
            <person name="Kim S."/>
            <person name="Choi T."/>
            <person name="Kim D."/>
            <person name="Ryu S."/>
            <person name="Kim W."/>
        </authorList>
    </citation>
    <scope>NUCLEOTIDE SEQUENCE [LARGE SCALE GENOMIC DNA]</scope>
    <source>
        <tissue evidence="1">Muscle</tissue>
    </source>
</reference>
<protein>
    <submittedName>
        <fullName evidence="1">Uncharacterized protein</fullName>
    </submittedName>
</protein>
<dbReference type="AlphaFoldDB" id="A0A5B7CZ29"/>
<dbReference type="Proteomes" id="UP000324222">
    <property type="component" value="Unassembled WGS sequence"/>
</dbReference>
<keyword evidence="2" id="KW-1185">Reference proteome</keyword>
<organism evidence="1 2">
    <name type="scientific">Portunus trituberculatus</name>
    <name type="common">Swimming crab</name>
    <name type="synonym">Neptunus trituberculatus</name>
    <dbReference type="NCBI Taxonomy" id="210409"/>
    <lineage>
        <taxon>Eukaryota</taxon>
        <taxon>Metazoa</taxon>
        <taxon>Ecdysozoa</taxon>
        <taxon>Arthropoda</taxon>
        <taxon>Crustacea</taxon>
        <taxon>Multicrustacea</taxon>
        <taxon>Malacostraca</taxon>
        <taxon>Eumalacostraca</taxon>
        <taxon>Eucarida</taxon>
        <taxon>Decapoda</taxon>
        <taxon>Pleocyemata</taxon>
        <taxon>Brachyura</taxon>
        <taxon>Eubrachyura</taxon>
        <taxon>Portunoidea</taxon>
        <taxon>Portunidae</taxon>
        <taxon>Portuninae</taxon>
        <taxon>Portunus</taxon>
    </lineage>
</organism>
<proteinExistence type="predicted"/>
<evidence type="ECO:0000313" key="2">
    <source>
        <dbReference type="Proteomes" id="UP000324222"/>
    </source>
</evidence>